<dbReference type="WBParaSite" id="BXY_1545100.1">
    <property type="protein sequence ID" value="BXY_1545100.1"/>
    <property type="gene ID" value="BXY_1545100"/>
</dbReference>
<protein>
    <submittedName>
        <fullName evidence="5">(pine wood nematode) hypothetical protein</fullName>
    </submittedName>
    <submittedName>
        <fullName evidence="8">FAM184 domain-containing protein</fullName>
    </submittedName>
</protein>
<name>A0A1I7SQY7_BURXY</name>
<feature type="compositionally biased region" description="Low complexity" evidence="3">
    <location>
        <begin position="947"/>
        <end position="965"/>
    </location>
</feature>
<keyword evidence="1 2" id="KW-0175">Coiled coil</keyword>
<sequence length="1012" mass="117286">MTDRLREKLGYLNSELDDIRCQRSLSPNMPQRSDACSSPTPIKNEPTTTSQGTDTAEQTCPSTAKAFDSRPDIAAWPAPPPAARVLSKPNNGKLGNEKSTLTYRSTGTSPIPESQLARTATPEETKLMNLLRSATNSPHRGGREVELRRKIQNLEETVAEYERQKFNVMGTFSEYREYIAERERTLEAEYSNKIIALSEDVLGAKKDFETRMKSFQALQEQFEHEKEQALENLRQEHQKEIENLERRVAGSHLLNLEQKYILEIRRLEDERKTLQSEKDRLGETFDTKLRRAQSLYETQLNAAKMLYVRELEALRDHEKHLKKELEARHEEFRDRVQELKLQSMQSREEVSACKAEIHLLQKKLKQKENELEFINKELENARSELRSSMRKLREVDAKLLKTTEELSEKETELNKKVELLQTAEATKTRLESTVRKLQVEAKALKNRVDFLEIERDNLKCQSESQTYLQNTQIHALEAVLQSVTKEKETSKEHYEQLLGAEREQAEQREHHLRKELCSKFNELEEQYNSLKEFVDGTQTFGPDSMKLLQELDVLRSQRNNLEEEVTELKFQLDGAKEKPAPSFDYVIKALRSVDNIRKRLVPGSDESDETILDVNVDVLKEELTNQLSSGSSRNVKLDAVIENLQSIDKAVKTIIEEKNLAILKVQKLEEENRQLALLIEQSSAVQSSRSALENSEMSLVKAKWENAVHDLEAEKLKNKQLEMQLKQHEELSEEMTRKTNELRMEMEEQYIMEMESREKKYKDHIIELENELALSKRERSQRSESTADKEALRLATTKNRVLKELLEYQHGSFDEVLDDLVEQIGKNAANISQAQLHELFEKYELLKKPEVEERKKPQVRECALQTNIVVVEESEVSETERIQTEIVEMLSNMMNCDVNNVDDLMEMKYMIRSSNEPSTSSGIYQKAQSRFSTLLHQLSDRNRGLKSQDSTSSNTDRSRSPSLLSRLRERTPSKARDFTLNSASSLGSSRYLDSDRSSVRKKYSKDRPAWKF</sequence>
<dbReference type="Pfam" id="PF15665">
    <property type="entry name" value="FAM184"/>
    <property type="match status" value="1"/>
</dbReference>
<dbReference type="OrthoDB" id="75801at2759"/>
<evidence type="ECO:0000313" key="8">
    <source>
        <dbReference type="WBParaSite" id="BXY_1545100.1"/>
    </source>
</evidence>
<dbReference type="AlphaFoldDB" id="A0A1I7SQY7"/>
<evidence type="ECO:0000313" key="7">
    <source>
        <dbReference type="Proteomes" id="UP000659654"/>
    </source>
</evidence>
<feature type="coiled-coil region" evidence="2">
    <location>
        <begin position="144"/>
        <end position="171"/>
    </location>
</feature>
<reference evidence="5" key="2">
    <citation type="submission" date="2020-09" db="EMBL/GenBank/DDBJ databases">
        <authorList>
            <person name="Kikuchi T."/>
        </authorList>
    </citation>
    <scope>NUCLEOTIDE SEQUENCE</scope>
    <source>
        <strain evidence="5">Ka4C1</strain>
    </source>
</reference>
<proteinExistence type="predicted"/>
<feature type="compositionally biased region" description="Polar residues" evidence="3">
    <location>
        <begin position="97"/>
        <end position="118"/>
    </location>
</feature>
<feature type="region of interest" description="Disordered" evidence="3">
    <location>
        <begin position="939"/>
        <end position="1012"/>
    </location>
</feature>
<feature type="compositionally biased region" description="Basic and acidic residues" evidence="3">
    <location>
        <begin position="966"/>
        <end position="977"/>
    </location>
</feature>
<feature type="coiled-coil region" evidence="2">
    <location>
        <begin position="711"/>
        <end position="778"/>
    </location>
</feature>
<dbReference type="SMR" id="A0A1I7SQY7"/>
<dbReference type="Proteomes" id="UP000659654">
    <property type="component" value="Unassembled WGS sequence"/>
</dbReference>
<evidence type="ECO:0000256" key="1">
    <source>
        <dbReference type="ARBA" id="ARBA00023054"/>
    </source>
</evidence>
<keyword evidence="7" id="KW-1185">Reference proteome</keyword>
<organism evidence="6 8">
    <name type="scientific">Bursaphelenchus xylophilus</name>
    <name type="common">Pinewood nematode worm</name>
    <name type="synonym">Aphelenchoides xylophilus</name>
    <dbReference type="NCBI Taxonomy" id="6326"/>
    <lineage>
        <taxon>Eukaryota</taxon>
        <taxon>Metazoa</taxon>
        <taxon>Ecdysozoa</taxon>
        <taxon>Nematoda</taxon>
        <taxon>Chromadorea</taxon>
        <taxon>Rhabditida</taxon>
        <taxon>Tylenchina</taxon>
        <taxon>Tylenchomorpha</taxon>
        <taxon>Aphelenchoidea</taxon>
        <taxon>Aphelenchoididae</taxon>
        <taxon>Bursaphelenchus</taxon>
    </lineage>
</organism>
<feature type="compositionally biased region" description="Polar residues" evidence="3">
    <location>
        <begin position="23"/>
        <end position="62"/>
    </location>
</feature>
<dbReference type="PANTHER" id="PTHR18870">
    <property type="entry name" value="PROTEIN TAG-278-RELATED"/>
    <property type="match status" value="1"/>
</dbReference>
<evidence type="ECO:0000313" key="5">
    <source>
        <dbReference type="EMBL" id="CAD5222517.1"/>
    </source>
</evidence>
<evidence type="ECO:0000256" key="2">
    <source>
        <dbReference type="SAM" id="Coils"/>
    </source>
</evidence>
<evidence type="ECO:0000313" key="6">
    <source>
        <dbReference type="Proteomes" id="UP000095284"/>
    </source>
</evidence>
<dbReference type="EMBL" id="CAJFDI010000003">
    <property type="protein sequence ID" value="CAD5222517.1"/>
    <property type="molecule type" value="Genomic_DNA"/>
</dbReference>
<feature type="coiled-coil region" evidence="2">
    <location>
        <begin position="212"/>
        <end position="284"/>
    </location>
</feature>
<feature type="domain" description="Protein FAM184A/B N-terminal" evidence="4">
    <location>
        <begin position="141"/>
        <end position="300"/>
    </location>
</feature>
<dbReference type="Proteomes" id="UP000095284">
    <property type="component" value="Unplaced"/>
</dbReference>
<dbReference type="eggNOG" id="ENOG502R5KC">
    <property type="taxonomic scope" value="Eukaryota"/>
</dbReference>
<dbReference type="EMBL" id="CAJFCV020000003">
    <property type="protein sequence ID" value="CAG9110574.1"/>
    <property type="molecule type" value="Genomic_DNA"/>
</dbReference>
<dbReference type="PANTHER" id="PTHR18870:SF9">
    <property type="entry name" value="PROTEIN TAG-278-RELATED"/>
    <property type="match status" value="1"/>
</dbReference>
<dbReference type="Proteomes" id="UP000582659">
    <property type="component" value="Unassembled WGS sequence"/>
</dbReference>
<evidence type="ECO:0000259" key="4">
    <source>
        <dbReference type="Pfam" id="PF15665"/>
    </source>
</evidence>
<feature type="coiled-coil region" evidence="2">
    <location>
        <begin position="308"/>
        <end position="461"/>
    </location>
</feature>
<feature type="region of interest" description="Disordered" evidence="3">
    <location>
        <begin position="21"/>
        <end position="119"/>
    </location>
</feature>
<feature type="compositionally biased region" description="Polar residues" evidence="3">
    <location>
        <begin position="979"/>
        <end position="988"/>
    </location>
</feature>
<feature type="coiled-coil region" evidence="2">
    <location>
        <begin position="651"/>
        <end position="685"/>
    </location>
</feature>
<gene>
    <name evidence="5" type="ORF">BXYJ_LOCUS7485</name>
</gene>
<evidence type="ECO:0000256" key="3">
    <source>
        <dbReference type="SAM" id="MobiDB-lite"/>
    </source>
</evidence>
<feature type="coiled-coil region" evidence="2">
    <location>
        <begin position="513"/>
        <end position="578"/>
    </location>
</feature>
<reference evidence="8" key="1">
    <citation type="submission" date="2016-11" db="UniProtKB">
        <authorList>
            <consortium name="WormBaseParasite"/>
        </authorList>
    </citation>
    <scope>IDENTIFICATION</scope>
</reference>
<accession>A0A1I7SQY7</accession>
<dbReference type="InterPro" id="IPR039478">
    <property type="entry name" value="FAM184A/B_N"/>
</dbReference>